<reference evidence="3 4" key="1">
    <citation type="submission" date="2019-03" db="EMBL/GenBank/DDBJ databases">
        <title>Ramlibacter rhizophilus CCTCC AB2015357, whole genome shotgun sequence.</title>
        <authorList>
            <person name="Zhang X."/>
            <person name="Feng G."/>
            <person name="Zhu H."/>
        </authorList>
    </citation>
    <scope>NUCLEOTIDE SEQUENCE [LARGE SCALE GENOMIC DNA]</scope>
    <source>
        <strain evidence="3 4">CCTCC AB2015357</strain>
    </source>
</reference>
<feature type="chain" id="PRO_5021424476" description="DUF4142 domain-containing protein" evidence="2">
    <location>
        <begin position="22"/>
        <end position="240"/>
    </location>
</feature>
<evidence type="ECO:0000313" key="3">
    <source>
        <dbReference type="EMBL" id="TFZ01127.1"/>
    </source>
</evidence>
<feature type="compositionally biased region" description="Low complexity" evidence="1">
    <location>
        <begin position="21"/>
        <end position="56"/>
    </location>
</feature>
<dbReference type="AlphaFoldDB" id="A0A4Z0BP90"/>
<protein>
    <recommendedName>
        <fullName evidence="5">DUF4142 domain-containing protein</fullName>
    </recommendedName>
</protein>
<evidence type="ECO:0000313" key="4">
    <source>
        <dbReference type="Proteomes" id="UP000297564"/>
    </source>
</evidence>
<sequence length="240" mass="23985">MTSKHIPLLASLLLGAGIAAAQTTSGSTSSDTTTSGTPSASTQAPGAGPGAPLSAAEQQAVEKLQQAANRLRESIQAMQSKPEGSERVGAIRQTQQALNETHEAMLALPENLRNAPGVSTTTYDESVRKLMQAADSLRDSIQSMAKLPAGDARNNAIKQANDALMQTHSAVAQAYVPTTSGTSAMGAGAATPASSTLKEPPAAAGSTGTPGESSRTGTLGSGATMPAQGAGTEGTAGEKK</sequence>
<feature type="region of interest" description="Disordered" evidence="1">
    <location>
        <begin position="21"/>
        <end position="64"/>
    </location>
</feature>
<feature type="region of interest" description="Disordered" evidence="1">
    <location>
        <begin position="182"/>
        <end position="240"/>
    </location>
</feature>
<name>A0A4Z0BP90_9BURK</name>
<feature type="signal peptide" evidence="2">
    <location>
        <begin position="1"/>
        <end position="21"/>
    </location>
</feature>
<accession>A0A4Z0BP90</accession>
<evidence type="ECO:0000256" key="1">
    <source>
        <dbReference type="SAM" id="MobiDB-lite"/>
    </source>
</evidence>
<keyword evidence="4" id="KW-1185">Reference proteome</keyword>
<dbReference type="RefSeq" id="WP_135284425.1">
    <property type="nucleotide sequence ID" value="NZ_SMLL01000003.1"/>
</dbReference>
<proteinExistence type="predicted"/>
<comment type="caution">
    <text evidence="3">The sequence shown here is derived from an EMBL/GenBank/DDBJ whole genome shotgun (WGS) entry which is preliminary data.</text>
</comment>
<evidence type="ECO:0008006" key="5">
    <source>
        <dbReference type="Google" id="ProtNLM"/>
    </source>
</evidence>
<dbReference type="Proteomes" id="UP000297564">
    <property type="component" value="Unassembled WGS sequence"/>
</dbReference>
<gene>
    <name evidence="3" type="ORF">EZ242_06970</name>
</gene>
<feature type="compositionally biased region" description="Low complexity" evidence="1">
    <location>
        <begin position="182"/>
        <end position="196"/>
    </location>
</feature>
<dbReference type="EMBL" id="SMLL01000003">
    <property type="protein sequence ID" value="TFZ01127.1"/>
    <property type="molecule type" value="Genomic_DNA"/>
</dbReference>
<keyword evidence="2" id="KW-0732">Signal</keyword>
<feature type="compositionally biased region" description="Low complexity" evidence="1">
    <location>
        <begin position="229"/>
        <end position="240"/>
    </location>
</feature>
<feature type="compositionally biased region" description="Polar residues" evidence="1">
    <location>
        <begin position="206"/>
        <end position="218"/>
    </location>
</feature>
<evidence type="ECO:0000256" key="2">
    <source>
        <dbReference type="SAM" id="SignalP"/>
    </source>
</evidence>
<organism evidence="3 4">
    <name type="scientific">Ramlibacter rhizophilus</name>
    <dbReference type="NCBI Taxonomy" id="1781167"/>
    <lineage>
        <taxon>Bacteria</taxon>
        <taxon>Pseudomonadati</taxon>
        <taxon>Pseudomonadota</taxon>
        <taxon>Betaproteobacteria</taxon>
        <taxon>Burkholderiales</taxon>
        <taxon>Comamonadaceae</taxon>
        <taxon>Ramlibacter</taxon>
    </lineage>
</organism>